<accession>A0A1G7VQY4</accession>
<dbReference type="EMBL" id="FNCJ01000004">
    <property type="protein sequence ID" value="SDG62163.1"/>
    <property type="molecule type" value="Genomic_DNA"/>
</dbReference>
<evidence type="ECO:0000313" key="2">
    <source>
        <dbReference type="Proteomes" id="UP000199706"/>
    </source>
</evidence>
<reference evidence="1 2" key="1">
    <citation type="submission" date="2016-10" db="EMBL/GenBank/DDBJ databases">
        <authorList>
            <person name="de Groot N.N."/>
        </authorList>
    </citation>
    <scope>NUCLEOTIDE SEQUENCE [LARGE SCALE GENOMIC DNA]</scope>
    <source>
        <strain evidence="1 2">LMG 2247</strain>
    </source>
</reference>
<dbReference type="Proteomes" id="UP000199706">
    <property type="component" value="Unassembled WGS sequence"/>
</dbReference>
<organism evidence="1 2">
    <name type="scientific">Paraburkholderia phenazinium</name>
    <dbReference type="NCBI Taxonomy" id="60549"/>
    <lineage>
        <taxon>Bacteria</taxon>
        <taxon>Pseudomonadati</taxon>
        <taxon>Pseudomonadota</taxon>
        <taxon>Betaproteobacteria</taxon>
        <taxon>Burkholderiales</taxon>
        <taxon>Burkholderiaceae</taxon>
        <taxon>Paraburkholderia</taxon>
    </lineage>
</organism>
<dbReference type="AlphaFoldDB" id="A0A1G7VQY4"/>
<gene>
    <name evidence="1" type="ORF">SAMN05216466_104188</name>
</gene>
<proteinExistence type="predicted"/>
<evidence type="ECO:0000313" key="1">
    <source>
        <dbReference type="EMBL" id="SDG62163.1"/>
    </source>
</evidence>
<protein>
    <submittedName>
        <fullName evidence="1">Uncharacterized protein</fullName>
    </submittedName>
</protein>
<sequence length="29" mass="3396">MQMSDKYARQIFVCAGKDGGYYIKSNEEY</sequence>
<name>A0A1G7VQY4_9BURK</name>